<dbReference type="GeneID" id="14886644"/>
<gene>
    <name evidence="1" type="ORF">EIN_337150</name>
</gene>
<dbReference type="EMBL" id="KB206825">
    <property type="protein sequence ID" value="ELP87666.1"/>
    <property type="molecule type" value="Genomic_DNA"/>
</dbReference>
<organism evidence="1 2">
    <name type="scientific">Entamoeba invadens IP1</name>
    <dbReference type="NCBI Taxonomy" id="370355"/>
    <lineage>
        <taxon>Eukaryota</taxon>
        <taxon>Amoebozoa</taxon>
        <taxon>Evosea</taxon>
        <taxon>Archamoebae</taxon>
        <taxon>Mastigamoebida</taxon>
        <taxon>Entamoebidae</taxon>
        <taxon>Entamoeba</taxon>
    </lineage>
</organism>
<protein>
    <submittedName>
        <fullName evidence="1">Uncharacterized protein</fullName>
    </submittedName>
</protein>
<accession>L7FLC5</accession>
<sequence>MSQHTQKLNNTTSTKNTKAKRNSTNFTILYIHSCVNYLVSQCGYTFVFLNEKRKAEKMYSRYDISLILNDKKDVEFDASRSYTITNKHLVFDANGKPQECPKGCTINRNEQLIILLHYFNNKVMNIFGKEHFKVNSTKKSEIENKLSSEKLDKLPHYDKLNHNYILEEKEIVEMSDGFVGHSIVESGFYNFQKTHKKNGKLIALVIGNINNDEITKKFCVVNNISFVDYYQTLTEQINNKSDTTIVEDKIVYVEEQTTPTESHNESINESNENDLIEKTKEIEIEMTCNETDESLNPTFVYENPPICPIPTSYVESGYIWLPMYPVICGPMYIIPQQQTQLNESCEGQQMEFENVNNERLINDV</sequence>
<evidence type="ECO:0000313" key="2">
    <source>
        <dbReference type="Proteomes" id="UP000014680"/>
    </source>
</evidence>
<dbReference type="Proteomes" id="UP000014680">
    <property type="component" value="Unassembled WGS sequence"/>
</dbReference>
<dbReference type="VEuPathDB" id="AmoebaDB:EIN_337150"/>
<name>L7FLC5_ENTIV</name>
<proteinExistence type="predicted"/>
<dbReference type="AlphaFoldDB" id="L7FLC5"/>
<dbReference type="KEGG" id="eiv:EIN_337150"/>
<keyword evidence="2" id="KW-1185">Reference proteome</keyword>
<reference evidence="1 2" key="1">
    <citation type="submission" date="2012-10" db="EMBL/GenBank/DDBJ databases">
        <authorList>
            <person name="Zafar N."/>
            <person name="Inman J."/>
            <person name="Hall N."/>
            <person name="Lorenzi H."/>
            <person name="Caler E."/>
        </authorList>
    </citation>
    <scope>NUCLEOTIDE SEQUENCE [LARGE SCALE GENOMIC DNA]</scope>
    <source>
        <strain evidence="1 2">IP1</strain>
    </source>
</reference>
<evidence type="ECO:0000313" key="1">
    <source>
        <dbReference type="EMBL" id="ELP87666.1"/>
    </source>
</evidence>
<dbReference type="RefSeq" id="XP_004254437.1">
    <property type="nucleotide sequence ID" value="XM_004254389.1"/>
</dbReference>